<organism evidence="2 3">
    <name type="scientific">Rhodococcus olei</name>
    <dbReference type="NCBI Taxonomy" id="2161675"/>
    <lineage>
        <taxon>Bacteria</taxon>
        <taxon>Bacillati</taxon>
        <taxon>Actinomycetota</taxon>
        <taxon>Actinomycetes</taxon>
        <taxon>Mycobacteriales</taxon>
        <taxon>Nocardiaceae</taxon>
        <taxon>Rhodococcus</taxon>
    </lineage>
</organism>
<accession>A0ABP8PJJ1</accession>
<name>A0ABP8PJJ1_9NOCA</name>
<evidence type="ECO:0000313" key="3">
    <source>
        <dbReference type="Proteomes" id="UP001501183"/>
    </source>
</evidence>
<comment type="caution">
    <text evidence="2">The sequence shown here is derived from an EMBL/GenBank/DDBJ whole genome shotgun (WGS) entry which is preliminary data.</text>
</comment>
<dbReference type="EMBL" id="BAABFB010000070">
    <property type="protein sequence ID" value="GAA4487979.1"/>
    <property type="molecule type" value="Genomic_DNA"/>
</dbReference>
<proteinExistence type="predicted"/>
<feature type="signal peptide" evidence="1">
    <location>
        <begin position="1"/>
        <end position="33"/>
    </location>
</feature>
<sequence length="422" mass="44718">MTSRSRARRKPLGPLVLALVGAALALSAVPVQAVAAPMTYHGLLDIAPANADAEGPGGLDPRLPTDTASLGAALTAARADRVPPVRYAALLHQYWLARGAEASGLDLATWDPHAGFAANATLVDRVYANYGRYQLERPELNWAGMAGMAGASFTAGFWDIDTGRAALTVDAVHRIGLAVASAVAALPEEAAAALPADVRALASAGPALTADDLDWYQQRLLVMQKHIYFDMVPMHEAYVSDGRPAIEEMRAAGLLDDNADAAWRAIFAGTDAGRAEAVVRMADREQNQIVADQWDATARGRAGAGRILSYVTTVAAQPSVPGTRAPGVVSPLTVTAGTPDGTRLRVGTPLPDFNWADRGPRWRYIAGDTAPAYRRLAEDRPGDVRALLGQPFPEFAARQRVVARAPALVRDLTTGWSVSREP</sequence>
<dbReference type="Proteomes" id="UP001501183">
    <property type="component" value="Unassembled WGS sequence"/>
</dbReference>
<protein>
    <recommendedName>
        <fullName evidence="4">Tat pathway signal protein</fullName>
    </recommendedName>
</protein>
<evidence type="ECO:0008006" key="4">
    <source>
        <dbReference type="Google" id="ProtNLM"/>
    </source>
</evidence>
<gene>
    <name evidence="2" type="ORF">GCM10023094_47120</name>
</gene>
<evidence type="ECO:0000256" key="1">
    <source>
        <dbReference type="SAM" id="SignalP"/>
    </source>
</evidence>
<keyword evidence="3" id="KW-1185">Reference proteome</keyword>
<reference evidence="3" key="1">
    <citation type="journal article" date="2019" name="Int. J. Syst. Evol. Microbiol.">
        <title>The Global Catalogue of Microorganisms (GCM) 10K type strain sequencing project: providing services to taxonomists for standard genome sequencing and annotation.</title>
        <authorList>
            <consortium name="The Broad Institute Genomics Platform"/>
            <consortium name="The Broad Institute Genome Sequencing Center for Infectious Disease"/>
            <person name="Wu L."/>
            <person name="Ma J."/>
        </authorList>
    </citation>
    <scope>NUCLEOTIDE SEQUENCE [LARGE SCALE GENOMIC DNA]</scope>
    <source>
        <strain evidence="3">JCM 32206</strain>
    </source>
</reference>
<evidence type="ECO:0000313" key="2">
    <source>
        <dbReference type="EMBL" id="GAA4487979.1"/>
    </source>
</evidence>
<dbReference type="PROSITE" id="PS51318">
    <property type="entry name" value="TAT"/>
    <property type="match status" value="1"/>
</dbReference>
<dbReference type="InterPro" id="IPR006311">
    <property type="entry name" value="TAT_signal"/>
</dbReference>
<feature type="chain" id="PRO_5045314529" description="Tat pathway signal protein" evidence="1">
    <location>
        <begin position="34"/>
        <end position="422"/>
    </location>
</feature>
<dbReference type="RefSeq" id="WP_345351222.1">
    <property type="nucleotide sequence ID" value="NZ_BAABFB010000070.1"/>
</dbReference>
<keyword evidence="1" id="KW-0732">Signal</keyword>